<reference evidence="2" key="1">
    <citation type="submission" date="2016-02" db="EMBL/GenBank/DDBJ databases">
        <title>WGS assembly of Manihot esculenta.</title>
        <authorList>
            <person name="Bredeson J.V."/>
            <person name="Prochnik S.E."/>
            <person name="Lyons J.B."/>
            <person name="Schmutz J."/>
            <person name="Grimwood J."/>
            <person name="Vrebalov J."/>
            <person name="Bart R.S."/>
            <person name="Amuge T."/>
            <person name="Ferguson M.E."/>
            <person name="Green R."/>
            <person name="Putnam N."/>
            <person name="Stites J."/>
            <person name="Rounsley S."/>
            <person name="Rokhsar D.S."/>
        </authorList>
    </citation>
    <scope>NUCLEOTIDE SEQUENCE [LARGE SCALE GENOMIC DNA]</scope>
    <source>
        <tissue evidence="2">Leaf</tissue>
    </source>
</reference>
<dbReference type="EMBL" id="CM004392">
    <property type="protein sequence ID" value="OAY47494.1"/>
    <property type="molecule type" value="Genomic_DNA"/>
</dbReference>
<protein>
    <recommendedName>
        <fullName evidence="1">RNase H type-1 domain-containing protein</fullName>
    </recommendedName>
</protein>
<dbReference type="InterPro" id="IPR012337">
    <property type="entry name" value="RNaseH-like_sf"/>
</dbReference>
<dbReference type="InterPro" id="IPR036397">
    <property type="entry name" value="RNaseH_sf"/>
</dbReference>
<dbReference type="InterPro" id="IPR002156">
    <property type="entry name" value="RNaseH_domain"/>
</dbReference>
<organism evidence="2">
    <name type="scientific">Manihot esculenta</name>
    <name type="common">Cassava</name>
    <name type="synonym">Jatropha manihot</name>
    <dbReference type="NCBI Taxonomy" id="3983"/>
    <lineage>
        <taxon>Eukaryota</taxon>
        <taxon>Viridiplantae</taxon>
        <taxon>Streptophyta</taxon>
        <taxon>Embryophyta</taxon>
        <taxon>Tracheophyta</taxon>
        <taxon>Spermatophyta</taxon>
        <taxon>Magnoliopsida</taxon>
        <taxon>eudicotyledons</taxon>
        <taxon>Gunneridae</taxon>
        <taxon>Pentapetalae</taxon>
        <taxon>rosids</taxon>
        <taxon>fabids</taxon>
        <taxon>Malpighiales</taxon>
        <taxon>Euphorbiaceae</taxon>
        <taxon>Crotonoideae</taxon>
        <taxon>Manihoteae</taxon>
        <taxon>Manihot</taxon>
    </lineage>
</organism>
<dbReference type="Gene3D" id="3.30.420.10">
    <property type="entry name" value="Ribonuclease H-like superfamily/Ribonuclease H"/>
    <property type="match status" value="1"/>
</dbReference>
<evidence type="ECO:0000259" key="1">
    <source>
        <dbReference type="Pfam" id="PF13456"/>
    </source>
</evidence>
<dbReference type="Pfam" id="PF13456">
    <property type="entry name" value="RVT_3"/>
    <property type="match status" value="1"/>
</dbReference>
<gene>
    <name evidence="2" type="ORF">MANES_06G083800</name>
</gene>
<sequence>MTRDLHARSAKEFFFVVSKIAGPKLIITENWCAPNDNFQKLNVDGSWRSLDRKAFGGGVFRNSNGNWITGFTVAFGNSTTLGAEIRTIFERIKFVKRASNENIIIESDCKEVLETIGGRLPPPKDLHHLVQAIRSELLTEQVIVLQHAMRETNQVAKSFPQIDHLRTHMMEQEENQIYQVE</sequence>
<dbReference type="STRING" id="3983.A0A2C9VP12"/>
<dbReference type="GO" id="GO:0003676">
    <property type="term" value="F:nucleic acid binding"/>
    <property type="evidence" value="ECO:0007669"/>
    <property type="project" value="InterPro"/>
</dbReference>
<proteinExistence type="predicted"/>
<dbReference type="InterPro" id="IPR053151">
    <property type="entry name" value="RNase_H-like"/>
</dbReference>
<feature type="domain" description="RNase H type-1" evidence="1">
    <location>
        <begin position="42"/>
        <end position="159"/>
    </location>
</feature>
<dbReference type="GO" id="GO:0004523">
    <property type="term" value="F:RNA-DNA hybrid ribonuclease activity"/>
    <property type="evidence" value="ECO:0007669"/>
    <property type="project" value="InterPro"/>
</dbReference>
<dbReference type="SUPFAM" id="SSF53098">
    <property type="entry name" value="Ribonuclease H-like"/>
    <property type="match status" value="1"/>
</dbReference>
<dbReference type="PANTHER" id="PTHR47723:SF19">
    <property type="entry name" value="POLYNUCLEOTIDYL TRANSFERASE, RIBONUCLEASE H-LIKE SUPERFAMILY PROTEIN"/>
    <property type="match status" value="1"/>
</dbReference>
<dbReference type="AlphaFoldDB" id="A0A2C9VP12"/>
<dbReference type="CDD" id="cd06222">
    <property type="entry name" value="RNase_H_like"/>
    <property type="match status" value="1"/>
</dbReference>
<accession>A0A2C9VP12</accession>
<name>A0A2C9VP12_MANES</name>
<dbReference type="PANTHER" id="PTHR47723">
    <property type="entry name" value="OS05G0353850 PROTEIN"/>
    <property type="match status" value="1"/>
</dbReference>
<dbReference type="InterPro" id="IPR044730">
    <property type="entry name" value="RNase_H-like_dom_plant"/>
</dbReference>
<evidence type="ECO:0000313" key="2">
    <source>
        <dbReference type="EMBL" id="OAY47494.1"/>
    </source>
</evidence>